<keyword evidence="2 3" id="KW-0378">Hydrolase</keyword>
<evidence type="ECO:0000259" key="4">
    <source>
        <dbReference type="PROSITE" id="PS51462"/>
    </source>
</evidence>
<dbReference type="Proteomes" id="UP000278804">
    <property type="component" value="Chromosome"/>
</dbReference>
<dbReference type="PRINTS" id="PR00502">
    <property type="entry name" value="NUDIXFAMILY"/>
</dbReference>
<dbReference type="AlphaFoldDB" id="A0A3Q8S316"/>
<dbReference type="Gene3D" id="3.90.79.10">
    <property type="entry name" value="Nucleoside Triphosphate Pyrophosphohydrolase"/>
    <property type="match status" value="1"/>
</dbReference>
<evidence type="ECO:0000256" key="2">
    <source>
        <dbReference type="ARBA" id="ARBA00022801"/>
    </source>
</evidence>
<accession>A0A3Q8S316</accession>
<dbReference type="PANTHER" id="PTHR43046:SF14">
    <property type="entry name" value="MUTT_NUDIX FAMILY PROTEIN"/>
    <property type="match status" value="1"/>
</dbReference>
<dbReference type="InterPro" id="IPR020476">
    <property type="entry name" value="Nudix_hydrolase"/>
</dbReference>
<dbReference type="PROSITE" id="PS51462">
    <property type="entry name" value="NUDIX"/>
    <property type="match status" value="1"/>
</dbReference>
<evidence type="ECO:0000313" key="6">
    <source>
        <dbReference type="Proteomes" id="UP000278804"/>
    </source>
</evidence>
<dbReference type="InterPro" id="IPR015797">
    <property type="entry name" value="NUDIX_hydrolase-like_dom_sf"/>
</dbReference>
<evidence type="ECO:0000313" key="5">
    <source>
        <dbReference type="EMBL" id="AZK44503.1"/>
    </source>
</evidence>
<reference evidence="5 6" key="1">
    <citation type="journal article" date="2020" name="Int. J. Syst. Evol. Microbiol.">
        <title>Description of Erysipelothrix piscisicarius sp. nov., an emergent fish pathogen, and assessment of virulence using a tiger barb (Puntigrus tetrazona) infection model.</title>
        <authorList>
            <person name="Pomaranski E.K."/>
            <person name="Griffin M.J."/>
            <person name="Camus A.C."/>
            <person name="Armwood A.R."/>
            <person name="Shelley J."/>
            <person name="Waldbieser G.C."/>
            <person name="LaFrentz B.R."/>
            <person name="Garcia J.C."/>
            <person name="Yanong R."/>
            <person name="Soto E."/>
        </authorList>
    </citation>
    <scope>NUCLEOTIDE SEQUENCE [LARGE SCALE GENOMIC DNA]</scope>
    <source>
        <strain evidence="5 6">15TAL0474</strain>
    </source>
</reference>
<dbReference type="KEGG" id="eri:EEI45_06985"/>
<dbReference type="EMBL" id="CP034234">
    <property type="protein sequence ID" value="AZK44503.1"/>
    <property type="molecule type" value="Genomic_DNA"/>
</dbReference>
<keyword evidence="6" id="KW-1185">Reference proteome</keyword>
<comment type="cofactor">
    <cofactor evidence="1">
        <name>Mg(2+)</name>
        <dbReference type="ChEBI" id="CHEBI:18420"/>
    </cofactor>
</comment>
<evidence type="ECO:0000256" key="3">
    <source>
        <dbReference type="RuleBase" id="RU003476"/>
    </source>
</evidence>
<comment type="similarity">
    <text evidence="3">Belongs to the Nudix hydrolase family.</text>
</comment>
<proteinExistence type="inferred from homology"/>
<dbReference type="InterPro" id="IPR000086">
    <property type="entry name" value="NUDIX_hydrolase_dom"/>
</dbReference>
<organism evidence="5 6">
    <name type="scientific">Erysipelothrix piscisicarius</name>
    <dbReference type="NCBI Taxonomy" id="2485784"/>
    <lineage>
        <taxon>Bacteria</taxon>
        <taxon>Bacillati</taxon>
        <taxon>Bacillota</taxon>
        <taxon>Erysipelotrichia</taxon>
        <taxon>Erysipelotrichales</taxon>
        <taxon>Erysipelotrichaceae</taxon>
        <taxon>Erysipelothrix</taxon>
    </lineage>
</organism>
<dbReference type="RefSeq" id="WP_125164672.1">
    <property type="nucleotide sequence ID" value="NZ_CP034234.1"/>
</dbReference>
<dbReference type="GO" id="GO:0016787">
    <property type="term" value="F:hydrolase activity"/>
    <property type="evidence" value="ECO:0007669"/>
    <property type="project" value="UniProtKB-KW"/>
</dbReference>
<feature type="domain" description="Nudix hydrolase" evidence="4">
    <location>
        <begin position="18"/>
        <end position="164"/>
    </location>
</feature>
<dbReference type="SUPFAM" id="SSF55811">
    <property type="entry name" value="Nudix"/>
    <property type="match status" value="1"/>
</dbReference>
<dbReference type="Pfam" id="PF00293">
    <property type="entry name" value="NUDIX"/>
    <property type="match status" value="1"/>
</dbReference>
<dbReference type="PANTHER" id="PTHR43046">
    <property type="entry name" value="GDP-MANNOSE MANNOSYL HYDROLASE"/>
    <property type="match status" value="1"/>
</dbReference>
<name>A0A3Q8S316_9FIRM</name>
<sequence>MIVKYLEDDQFKEANICHVRNTVRCFVMNELGQCAMILIKGQDLFGKRNHYESPGGGIEVGESMVQAVHREIHEELGYEVDSISYLASIVDVYNLLNRTTVHNYFVCYITKMTHSARTRLEEQLFDDVIWCFPEMWLETLNQPQEGVNELVHARERVMMRYFLDQQEM</sequence>
<protein>
    <submittedName>
        <fullName evidence="5">NUDIX hydrolase</fullName>
    </submittedName>
</protein>
<dbReference type="InterPro" id="IPR020084">
    <property type="entry name" value="NUDIX_hydrolase_CS"/>
</dbReference>
<evidence type="ECO:0000256" key="1">
    <source>
        <dbReference type="ARBA" id="ARBA00001946"/>
    </source>
</evidence>
<gene>
    <name evidence="5" type="ORF">EEI45_06985</name>
</gene>
<dbReference type="PROSITE" id="PS00893">
    <property type="entry name" value="NUDIX_BOX"/>
    <property type="match status" value="1"/>
</dbReference>